<dbReference type="Proteomes" id="UP000054498">
    <property type="component" value="Unassembled WGS sequence"/>
</dbReference>
<sequence length="343" mass="37112">MEIMAQLDIPDKLAAGPRTAAQVAEEAGSNPEFTLRLLRAAVAGGLLSAERQEGELLFSNNAVSEHLTTSHPASMRGFVRHWAADCFSAWGTLGETVVDGRHNFPKANNGQEVWDYLAERPENQEDFNAGMKSVDGLGLAALIADFDWERFDRYIDVGGAFGSVLNALLVHNPKAHGVLFDQPHVATAAEEGWAARHSHYPGGAVPAERVDFVGGSFFDASTLPQGKPGDAFVLRNVLHDWSDEDSLSILKALRSAIGSSGAALVLLEMSLLDDVGDPMGFARYHMDMHMMAMCHGKERTKKQWEALLSAAGFQLVAMRPTRSIFWAVEAKPVEDAAEAAAAQ</sequence>
<dbReference type="OrthoDB" id="1606438at2759"/>
<dbReference type="Pfam" id="PF08100">
    <property type="entry name" value="Dimerisation"/>
    <property type="match status" value="1"/>
</dbReference>
<dbReference type="InterPro" id="IPR029063">
    <property type="entry name" value="SAM-dependent_MTases_sf"/>
</dbReference>
<evidence type="ECO:0000259" key="5">
    <source>
        <dbReference type="Pfam" id="PF00891"/>
    </source>
</evidence>
<feature type="domain" description="O-methyltransferase dimerisation" evidence="6">
    <location>
        <begin position="3"/>
        <end position="70"/>
    </location>
</feature>
<keyword evidence="8" id="KW-1185">Reference proteome</keyword>
<dbReference type="PIRSF" id="PIRSF005739">
    <property type="entry name" value="O-mtase"/>
    <property type="match status" value="1"/>
</dbReference>
<dbReference type="EMBL" id="KK100600">
    <property type="protein sequence ID" value="KIZ04824.1"/>
    <property type="molecule type" value="Genomic_DNA"/>
</dbReference>
<dbReference type="Gene3D" id="3.40.50.150">
    <property type="entry name" value="Vaccinia Virus protein VP39"/>
    <property type="match status" value="1"/>
</dbReference>
<dbReference type="EC" id="2.-.-.-" evidence="7"/>
<dbReference type="InterPro" id="IPR036388">
    <property type="entry name" value="WH-like_DNA-bd_sf"/>
</dbReference>
<keyword evidence="3" id="KW-0949">S-adenosyl-L-methionine</keyword>
<dbReference type="Pfam" id="PF00891">
    <property type="entry name" value="Methyltransf_2"/>
    <property type="match status" value="1"/>
</dbReference>
<gene>
    <name evidence="7" type="ORF">MNEG_3132</name>
</gene>
<dbReference type="SUPFAM" id="SSF53335">
    <property type="entry name" value="S-adenosyl-L-methionine-dependent methyltransferases"/>
    <property type="match status" value="1"/>
</dbReference>
<feature type="active site" description="Proton acceptor" evidence="4">
    <location>
        <position position="239"/>
    </location>
</feature>
<dbReference type="InterPro" id="IPR001077">
    <property type="entry name" value="COMT_C"/>
</dbReference>
<dbReference type="InterPro" id="IPR016461">
    <property type="entry name" value="COMT-like"/>
</dbReference>
<dbReference type="GO" id="GO:0046983">
    <property type="term" value="F:protein dimerization activity"/>
    <property type="evidence" value="ECO:0007669"/>
    <property type="project" value="InterPro"/>
</dbReference>
<dbReference type="KEGG" id="mng:MNEG_3132"/>
<dbReference type="GeneID" id="25736010"/>
<proteinExistence type="predicted"/>
<dbReference type="AlphaFoldDB" id="A0A0D2LDN7"/>
<evidence type="ECO:0000256" key="2">
    <source>
        <dbReference type="ARBA" id="ARBA00022679"/>
    </source>
</evidence>
<evidence type="ECO:0000313" key="8">
    <source>
        <dbReference type="Proteomes" id="UP000054498"/>
    </source>
</evidence>
<dbReference type="SUPFAM" id="SSF46785">
    <property type="entry name" value="Winged helix' DNA-binding domain"/>
    <property type="match status" value="1"/>
</dbReference>
<dbReference type="PANTHER" id="PTHR43712:SF2">
    <property type="entry name" value="O-METHYLTRANSFERASE CICE"/>
    <property type="match status" value="1"/>
</dbReference>
<evidence type="ECO:0000256" key="4">
    <source>
        <dbReference type="PIRSR" id="PIRSR005739-1"/>
    </source>
</evidence>
<evidence type="ECO:0000256" key="3">
    <source>
        <dbReference type="ARBA" id="ARBA00022691"/>
    </source>
</evidence>
<organism evidence="7 8">
    <name type="scientific">Monoraphidium neglectum</name>
    <dbReference type="NCBI Taxonomy" id="145388"/>
    <lineage>
        <taxon>Eukaryota</taxon>
        <taxon>Viridiplantae</taxon>
        <taxon>Chlorophyta</taxon>
        <taxon>core chlorophytes</taxon>
        <taxon>Chlorophyceae</taxon>
        <taxon>CS clade</taxon>
        <taxon>Sphaeropleales</taxon>
        <taxon>Selenastraceae</taxon>
        <taxon>Monoraphidium</taxon>
    </lineage>
</organism>
<keyword evidence="1 7" id="KW-0489">Methyltransferase</keyword>
<dbReference type="PROSITE" id="PS51683">
    <property type="entry name" value="SAM_OMT_II"/>
    <property type="match status" value="1"/>
</dbReference>
<dbReference type="GO" id="GO:0032259">
    <property type="term" value="P:methylation"/>
    <property type="evidence" value="ECO:0007669"/>
    <property type="project" value="UniProtKB-KW"/>
</dbReference>
<dbReference type="RefSeq" id="XP_013903843.1">
    <property type="nucleotide sequence ID" value="XM_014048389.1"/>
</dbReference>
<evidence type="ECO:0000313" key="7">
    <source>
        <dbReference type="EMBL" id="KIZ04824.1"/>
    </source>
</evidence>
<protein>
    <submittedName>
        <fullName evidence="7">Chavicol O-methyltransferase</fullName>
        <ecNumber evidence="7">2.-.-.-</ecNumber>
    </submittedName>
</protein>
<dbReference type="GO" id="GO:0008171">
    <property type="term" value="F:O-methyltransferase activity"/>
    <property type="evidence" value="ECO:0007669"/>
    <property type="project" value="InterPro"/>
</dbReference>
<name>A0A0D2LDN7_9CHLO</name>
<dbReference type="PANTHER" id="PTHR43712">
    <property type="entry name" value="PUTATIVE (AFU_ORTHOLOGUE AFUA_4G14580)-RELATED"/>
    <property type="match status" value="1"/>
</dbReference>
<evidence type="ECO:0000259" key="6">
    <source>
        <dbReference type="Pfam" id="PF08100"/>
    </source>
</evidence>
<dbReference type="InterPro" id="IPR036390">
    <property type="entry name" value="WH_DNA-bd_sf"/>
</dbReference>
<accession>A0A0D2LDN7</accession>
<evidence type="ECO:0000256" key="1">
    <source>
        <dbReference type="ARBA" id="ARBA00022603"/>
    </source>
</evidence>
<reference evidence="7 8" key="1">
    <citation type="journal article" date="2013" name="BMC Genomics">
        <title>Reconstruction of the lipid metabolism for the microalga Monoraphidium neglectum from its genome sequence reveals characteristics suitable for biofuel production.</title>
        <authorList>
            <person name="Bogen C."/>
            <person name="Al-Dilaimi A."/>
            <person name="Albersmeier A."/>
            <person name="Wichmann J."/>
            <person name="Grundmann M."/>
            <person name="Rupp O."/>
            <person name="Lauersen K.J."/>
            <person name="Blifernez-Klassen O."/>
            <person name="Kalinowski J."/>
            <person name="Goesmann A."/>
            <person name="Mussgnug J.H."/>
            <person name="Kruse O."/>
        </authorList>
    </citation>
    <scope>NUCLEOTIDE SEQUENCE [LARGE SCALE GENOMIC DNA]</scope>
    <source>
        <strain evidence="7 8">SAG 48.87</strain>
    </source>
</reference>
<feature type="domain" description="O-methyltransferase C-terminal" evidence="5">
    <location>
        <begin position="90"/>
        <end position="314"/>
    </location>
</feature>
<dbReference type="InterPro" id="IPR012967">
    <property type="entry name" value="COMT_dimerisation"/>
</dbReference>
<keyword evidence="2 7" id="KW-0808">Transferase</keyword>
<dbReference type="Gene3D" id="1.10.10.10">
    <property type="entry name" value="Winged helix-like DNA-binding domain superfamily/Winged helix DNA-binding domain"/>
    <property type="match status" value="1"/>
</dbReference>